<dbReference type="SUPFAM" id="SSF48452">
    <property type="entry name" value="TPR-like"/>
    <property type="match status" value="1"/>
</dbReference>
<protein>
    <submittedName>
        <fullName evidence="2">Tetratricopeptide repeat protein</fullName>
    </submittedName>
</protein>
<feature type="domain" description="Tetratrico peptide repeat group 5" evidence="1">
    <location>
        <begin position="111"/>
        <end position="227"/>
    </location>
</feature>
<dbReference type="EMBL" id="JAWJAC010000021">
    <property type="protein sequence ID" value="MDV2865509.1"/>
    <property type="molecule type" value="Genomic_DNA"/>
</dbReference>
<dbReference type="AlphaFoldDB" id="A0AB35S2J5"/>
<evidence type="ECO:0000259" key="1">
    <source>
        <dbReference type="Pfam" id="PF12688"/>
    </source>
</evidence>
<proteinExistence type="predicted"/>
<dbReference type="Pfam" id="PF12688">
    <property type="entry name" value="TPR_5"/>
    <property type="match status" value="1"/>
</dbReference>
<evidence type="ECO:0000313" key="3">
    <source>
        <dbReference type="Proteomes" id="UP001286589"/>
    </source>
</evidence>
<dbReference type="RefSeq" id="WP_229222193.1">
    <property type="nucleotide sequence ID" value="NZ_JAWJAC010000021.1"/>
</dbReference>
<reference evidence="2 3" key="1">
    <citation type="submission" date="2023-10" db="EMBL/GenBank/DDBJ databases">
        <title>Phytobacter spp. The emergence of a new genus of hospital-origin enterobacteria encoding carbapenemases in Argentina.</title>
        <authorList>
            <person name="Vay C."/>
            <person name="Almuzara M."/>
            <person name="Traglia G.M."/>
            <person name="Campos J."/>
        </authorList>
    </citation>
    <scope>NUCLEOTIDE SEQUENCE [LARGE SCALE GENOMIC DNA]</scope>
    <source>
        <strain evidence="2 3">CVMA36</strain>
    </source>
</reference>
<organism evidence="2 3">
    <name type="scientific">Phytobacter ursingii</name>
    <dbReference type="NCBI Taxonomy" id="1972431"/>
    <lineage>
        <taxon>Bacteria</taxon>
        <taxon>Pseudomonadati</taxon>
        <taxon>Pseudomonadota</taxon>
        <taxon>Gammaproteobacteria</taxon>
        <taxon>Enterobacterales</taxon>
        <taxon>Enterobacteriaceae</taxon>
        <taxon>Phytobacter</taxon>
    </lineage>
</organism>
<keyword evidence="3" id="KW-1185">Reference proteome</keyword>
<gene>
    <name evidence="2" type="ORF">R0H02_24010</name>
</gene>
<comment type="caution">
    <text evidence="2">The sequence shown here is derived from an EMBL/GenBank/DDBJ whole genome shotgun (WGS) entry which is preliminary data.</text>
</comment>
<dbReference type="InterPro" id="IPR041656">
    <property type="entry name" value="TPR_5"/>
</dbReference>
<dbReference type="InterPro" id="IPR011990">
    <property type="entry name" value="TPR-like_helical_dom_sf"/>
</dbReference>
<dbReference type="Gene3D" id="1.25.40.10">
    <property type="entry name" value="Tetratricopeptide repeat domain"/>
    <property type="match status" value="1"/>
</dbReference>
<name>A0AB35S2J5_9ENTR</name>
<evidence type="ECO:0000313" key="2">
    <source>
        <dbReference type="EMBL" id="MDV2865509.1"/>
    </source>
</evidence>
<sequence>MQRVAINQSPFLASLSILTTIALFNQSTYQRDRKTCCHAPSVSRKLSFLFTVIHFTVGNDINLIENMKTEPMEKNLQTAIALRKAGEYEKSRELLEDLINHAELNARVLLNIAWSWDNQGAEDKAEIYYQAALEAGLEGEDKFEALFGLACTYRCLGKYTLAKARFTEIRAAWPEATEIIPFYALCLHNLGESDKAMSVMLEFVARHPPTENIKRYQKALHYYARNLTGA</sequence>
<accession>A0AB35S2J5</accession>
<dbReference type="Proteomes" id="UP001286589">
    <property type="component" value="Unassembled WGS sequence"/>
</dbReference>